<evidence type="ECO:0000313" key="3">
    <source>
        <dbReference type="Proteomes" id="UP001610446"/>
    </source>
</evidence>
<evidence type="ECO:0000256" key="1">
    <source>
        <dbReference type="SAM" id="MobiDB-lite"/>
    </source>
</evidence>
<comment type="caution">
    <text evidence="2">The sequence shown here is derived from an EMBL/GenBank/DDBJ whole genome shotgun (WGS) entry which is preliminary data.</text>
</comment>
<feature type="region of interest" description="Disordered" evidence="1">
    <location>
        <begin position="1"/>
        <end position="28"/>
    </location>
</feature>
<dbReference type="EMBL" id="JBFXLU010000431">
    <property type="protein sequence ID" value="KAL2826586.1"/>
    <property type="molecule type" value="Genomic_DNA"/>
</dbReference>
<accession>A0ABR4IFS3</accession>
<keyword evidence="3" id="KW-1185">Reference proteome</keyword>
<name>A0ABR4IFS3_9EURO</name>
<evidence type="ECO:0000313" key="2">
    <source>
        <dbReference type="EMBL" id="KAL2826586.1"/>
    </source>
</evidence>
<dbReference type="Proteomes" id="UP001610446">
    <property type="component" value="Unassembled WGS sequence"/>
</dbReference>
<sequence>MSDESRVPTLIPLNRESTPKRSRKDSEAIPYNDMDTNAATKVSIVLKSRDDWRAWYDNIQSLAKARDIWEYINLDTKKEELPGILKELEIPDIEKLLEPQWKIYMQLWMAKINKYEKIKRGLAVVNEAIRGLISTLLIYHIYGKELVYDILKALKV</sequence>
<gene>
    <name evidence="2" type="ORF">BJY01DRAFT_255931</name>
</gene>
<organism evidence="2 3">
    <name type="scientific">Aspergillus pseudoustus</name>
    <dbReference type="NCBI Taxonomy" id="1810923"/>
    <lineage>
        <taxon>Eukaryota</taxon>
        <taxon>Fungi</taxon>
        <taxon>Dikarya</taxon>
        <taxon>Ascomycota</taxon>
        <taxon>Pezizomycotina</taxon>
        <taxon>Eurotiomycetes</taxon>
        <taxon>Eurotiomycetidae</taxon>
        <taxon>Eurotiales</taxon>
        <taxon>Aspergillaceae</taxon>
        <taxon>Aspergillus</taxon>
        <taxon>Aspergillus subgen. Nidulantes</taxon>
    </lineage>
</organism>
<protein>
    <recommendedName>
        <fullName evidence="4">DUF4219 domain-containing protein</fullName>
    </recommendedName>
</protein>
<proteinExistence type="predicted"/>
<evidence type="ECO:0008006" key="4">
    <source>
        <dbReference type="Google" id="ProtNLM"/>
    </source>
</evidence>
<reference evidence="2 3" key="1">
    <citation type="submission" date="2024-07" db="EMBL/GenBank/DDBJ databases">
        <title>Section-level genome sequencing and comparative genomics of Aspergillus sections Usti and Cavernicolus.</title>
        <authorList>
            <consortium name="Lawrence Berkeley National Laboratory"/>
            <person name="Nybo J.L."/>
            <person name="Vesth T.C."/>
            <person name="Theobald S."/>
            <person name="Frisvad J.C."/>
            <person name="Larsen T.O."/>
            <person name="Kjaerboelling I."/>
            <person name="Rothschild-Mancinelli K."/>
            <person name="Lyhne E.K."/>
            <person name="Kogle M.E."/>
            <person name="Barry K."/>
            <person name="Clum A."/>
            <person name="Na H."/>
            <person name="Ledsgaard L."/>
            <person name="Lin J."/>
            <person name="Lipzen A."/>
            <person name="Kuo A."/>
            <person name="Riley R."/>
            <person name="Mondo S."/>
            <person name="Labutti K."/>
            <person name="Haridas S."/>
            <person name="Pangalinan J."/>
            <person name="Salamov A.A."/>
            <person name="Simmons B.A."/>
            <person name="Magnuson J.K."/>
            <person name="Chen J."/>
            <person name="Drula E."/>
            <person name="Henrissat B."/>
            <person name="Wiebenga A."/>
            <person name="Lubbers R.J."/>
            <person name="Gomes A.C."/>
            <person name="Makela M.R."/>
            <person name="Stajich J."/>
            <person name="Grigoriev I.V."/>
            <person name="Mortensen U.H."/>
            <person name="De Vries R.P."/>
            <person name="Baker S.E."/>
            <person name="Andersen M.R."/>
        </authorList>
    </citation>
    <scope>NUCLEOTIDE SEQUENCE [LARGE SCALE GENOMIC DNA]</scope>
    <source>
        <strain evidence="2 3">CBS 123904</strain>
    </source>
</reference>